<dbReference type="PROSITE" id="PS50977">
    <property type="entry name" value="HTH_TETR_2"/>
    <property type="match status" value="1"/>
</dbReference>
<evidence type="ECO:0000256" key="1">
    <source>
        <dbReference type="ARBA" id="ARBA00023125"/>
    </source>
</evidence>
<dbReference type="PROSITE" id="PS01081">
    <property type="entry name" value="HTH_TETR_1"/>
    <property type="match status" value="1"/>
</dbReference>
<dbReference type="InterPro" id="IPR036271">
    <property type="entry name" value="Tet_transcr_reg_TetR-rel_C_sf"/>
</dbReference>
<evidence type="ECO:0000256" key="2">
    <source>
        <dbReference type="PROSITE-ProRule" id="PRU00335"/>
    </source>
</evidence>
<dbReference type="SUPFAM" id="SSF48498">
    <property type="entry name" value="Tetracyclin repressor-like, C-terminal domain"/>
    <property type="match status" value="1"/>
</dbReference>
<dbReference type="Pfam" id="PF00440">
    <property type="entry name" value="TetR_N"/>
    <property type="match status" value="1"/>
</dbReference>
<dbReference type="PANTHER" id="PTHR30055">
    <property type="entry name" value="HTH-TYPE TRANSCRIPTIONAL REGULATOR RUTR"/>
    <property type="match status" value="1"/>
</dbReference>
<dbReference type="RefSeq" id="WP_354741452.1">
    <property type="nucleotide sequence ID" value="NZ_JBHMAY010000012.1"/>
</dbReference>
<dbReference type="PANTHER" id="PTHR30055:SF160">
    <property type="entry name" value="TRANSCRIPTIONAL REGULATORY PROTEIN (PROBABLY ASNC-FAMILY)-RELATED"/>
    <property type="match status" value="1"/>
</dbReference>
<name>A0ABV7QAB4_9PSEU</name>
<evidence type="ECO:0000256" key="3">
    <source>
        <dbReference type="SAM" id="MobiDB-lite"/>
    </source>
</evidence>
<feature type="domain" description="HTH tetR-type" evidence="4">
    <location>
        <begin position="20"/>
        <end position="79"/>
    </location>
</feature>
<evidence type="ECO:0000313" key="5">
    <source>
        <dbReference type="EMBL" id="MFC3509248.1"/>
    </source>
</evidence>
<dbReference type="InterPro" id="IPR001647">
    <property type="entry name" value="HTH_TetR"/>
</dbReference>
<dbReference type="SUPFAM" id="SSF46689">
    <property type="entry name" value="Homeodomain-like"/>
    <property type="match status" value="1"/>
</dbReference>
<gene>
    <name evidence="5" type="ORF">ACFORO_03660</name>
</gene>
<evidence type="ECO:0000313" key="6">
    <source>
        <dbReference type="Proteomes" id="UP001595764"/>
    </source>
</evidence>
<dbReference type="InterPro" id="IPR050109">
    <property type="entry name" value="HTH-type_TetR-like_transc_reg"/>
</dbReference>
<feature type="DNA-binding region" description="H-T-H motif" evidence="2">
    <location>
        <begin position="42"/>
        <end position="61"/>
    </location>
</feature>
<proteinExistence type="predicted"/>
<evidence type="ECO:0000259" key="4">
    <source>
        <dbReference type="PROSITE" id="PS50977"/>
    </source>
</evidence>
<keyword evidence="6" id="KW-1185">Reference proteome</keyword>
<organism evidence="5 6">
    <name type="scientific">Amycolatopsis halotolerans</name>
    <dbReference type="NCBI Taxonomy" id="330083"/>
    <lineage>
        <taxon>Bacteria</taxon>
        <taxon>Bacillati</taxon>
        <taxon>Actinomycetota</taxon>
        <taxon>Actinomycetes</taxon>
        <taxon>Pseudonocardiales</taxon>
        <taxon>Pseudonocardiaceae</taxon>
        <taxon>Amycolatopsis</taxon>
    </lineage>
</organism>
<protein>
    <submittedName>
        <fullName evidence="5">TetR/AcrR family transcriptional regulator</fullName>
    </submittedName>
</protein>
<comment type="caution">
    <text evidence="5">The sequence shown here is derived from an EMBL/GenBank/DDBJ whole genome shotgun (WGS) entry which is preliminary data.</text>
</comment>
<dbReference type="InterPro" id="IPR009057">
    <property type="entry name" value="Homeodomain-like_sf"/>
</dbReference>
<sequence length="229" mass="25696">MTSSGTPSDGRATRWAGQRERRRREFVEAGMRAIARYGPEVSTEQIADEAGVARTRIYKHFADTADLQRAIALRAAEMLGAQFSPLWGVSGTPRDMVHATIGAHIEWLSEHRELYQYLMRQSVTGPRDVVADVKTAIARQLTVLFEYYLGLFGADQRVGETIAYGLVGLVESSTAHWLEAPRGIDRDDLRQLLARWVWSILDDTLRTVGVALNPDSPLSELDFRIVERP</sequence>
<dbReference type="Gene3D" id="1.10.357.10">
    <property type="entry name" value="Tetracycline Repressor, domain 2"/>
    <property type="match status" value="1"/>
</dbReference>
<accession>A0ABV7QAB4</accession>
<feature type="region of interest" description="Disordered" evidence="3">
    <location>
        <begin position="1"/>
        <end position="20"/>
    </location>
</feature>
<dbReference type="EMBL" id="JBHRWI010000004">
    <property type="protein sequence ID" value="MFC3509248.1"/>
    <property type="molecule type" value="Genomic_DNA"/>
</dbReference>
<dbReference type="InterPro" id="IPR023772">
    <property type="entry name" value="DNA-bd_HTH_TetR-type_CS"/>
</dbReference>
<keyword evidence="1 2" id="KW-0238">DNA-binding</keyword>
<reference evidence="6" key="1">
    <citation type="journal article" date="2019" name="Int. J. Syst. Evol. Microbiol.">
        <title>The Global Catalogue of Microorganisms (GCM) 10K type strain sequencing project: providing services to taxonomists for standard genome sequencing and annotation.</title>
        <authorList>
            <consortium name="The Broad Institute Genomics Platform"/>
            <consortium name="The Broad Institute Genome Sequencing Center for Infectious Disease"/>
            <person name="Wu L."/>
            <person name="Ma J."/>
        </authorList>
    </citation>
    <scope>NUCLEOTIDE SEQUENCE [LARGE SCALE GENOMIC DNA]</scope>
    <source>
        <strain evidence="6">CGMCC 4.7682</strain>
    </source>
</reference>
<dbReference type="Proteomes" id="UP001595764">
    <property type="component" value="Unassembled WGS sequence"/>
</dbReference>